<dbReference type="PANTHER" id="PTHR11472:SF41">
    <property type="entry name" value="ATP-DEPENDENT DNA HELICASE DDX11-RELATED"/>
    <property type="match status" value="1"/>
</dbReference>
<evidence type="ECO:0000313" key="1">
    <source>
        <dbReference type="EMBL" id="EGV91476.1"/>
    </source>
</evidence>
<protein>
    <submittedName>
        <fullName evidence="1">Putative ATP-dependent RNA helicase DDX11</fullName>
    </submittedName>
</protein>
<dbReference type="PANTHER" id="PTHR11472">
    <property type="entry name" value="DNA REPAIR DEAD HELICASE RAD3/XP-D SUBFAMILY MEMBER"/>
    <property type="match status" value="1"/>
</dbReference>
<name>G3IPD0_CRIGR</name>
<keyword evidence="1" id="KW-0347">Helicase</keyword>
<dbReference type="AlphaFoldDB" id="G3IPD0"/>
<organism evidence="1 2">
    <name type="scientific">Cricetulus griseus</name>
    <name type="common">Chinese hamster</name>
    <name type="synonym">Cricetulus barabensis griseus</name>
    <dbReference type="NCBI Taxonomy" id="10029"/>
    <lineage>
        <taxon>Eukaryota</taxon>
        <taxon>Metazoa</taxon>
        <taxon>Chordata</taxon>
        <taxon>Craniata</taxon>
        <taxon>Vertebrata</taxon>
        <taxon>Euteleostomi</taxon>
        <taxon>Mammalia</taxon>
        <taxon>Eutheria</taxon>
        <taxon>Euarchontoglires</taxon>
        <taxon>Glires</taxon>
        <taxon>Rodentia</taxon>
        <taxon>Myomorpha</taxon>
        <taxon>Muroidea</taxon>
        <taxon>Cricetidae</taxon>
        <taxon>Cricetinae</taxon>
        <taxon>Cricetulus</taxon>
    </lineage>
</organism>
<sequence length="178" mass="19461">MRPVLFLQVQRYLEKSMISRKLFGFTERFGVVLPSPSTSQENCNLDGFQHFLKSLQSGPADDSLEEGLATAPRPASPLMHIEAFLAALTTANQDGRVILSRQGSVGESSLKFLLLNPAVHFAQVVRECRAVVIAGGTMQPVRHQDIRPGLLSVPWNPKQKWASTCRPSRATSAPAPAL</sequence>
<keyword evidence="1" id="KW-0067">ATP-binding</keyword>
<reference evidence="2" key="1">
    <citation type="journal article" date="2011" name="Nat. Biotechnol.">
        <title>The genomic sequence of the Chinese hamster ovary (CHO)-K1 cell line.</title>
        <authorList>
            <person name="Xu X."/>
            <person name="Nagarajan H."/>
            <person name="Lewis N.E."/>
            <person name="Pan S."/>
            <person name="Cai Z."/>
            <person name="Liu X."/>
            <person name="Chen W."/>
            <person name="Xie M."/>
            <person name="Wang W."/>
            <person name="Hammond S."/>
            <person name="Andersen M.R."/>
            <person name="Neff N."/>
            <person name="Passarelli B."/>
            <person name="Koh W."/>
            <person name="Fan H.C."/>
            <person name="Wang J."/>
            <person name="Gui Y."/>
            <person name="Lee K.H."/>
            <person name="Betenbaugh M.J."/>
            <person name="Quake S.R."/>
            <person name="Famili I."/>
            <person name="Palsson B.O."/>
            <person name="Wang J."/>
        </authorList>
    </citation>
    <scope>NUCLEOTIDE SEQUENCE [LARGE SCALE GENOMIC DNA]</scope>
    <source>
        <strain evidence="2">CHO K1 cell line</strain>
    </source>
</reference>
<dbReference type="Proteomes" id="UP000001075">
    <property type="component" value="Unassembled WGS sequence"/>
</dbReference>
<dbReference type="PaxDb" id="10029-XP_007606236.1"/>
<dbReference type="GO" id="GO:0003678">
    <property type="term" value="F:DNA helicase activity"/>
    <property type="evidence" value="ECO:0007669"/>
    <property type="project" value="TreeGrafter"/>
</dbReference>
<keyword evidence="1" id="KW-0547">Nucleotide-binding</keyword>
<evidence type="ECO:0000313" key="2">
    <source>
        <dbReference type="Proteomes" id="UP000001075"/>
    </source>
</evidence>
<dbReference type="EMBL" id="JH010163">
    <property type="protein sequence ID" value="EGV91476.1"/>
    <property type="molecule type" value="Genomic_DNA"/>
</dbReference>
<dbReference type="eggNOG" id="KOG1133">
    <property type="taxonomic scope" value="Eukaryota"/>
</dbReference>
<dbReference type="GO" id="GO:0005634">
    <property type="term" value="C:nucleus"/>
    <property type="evidence" value="ECO:0007669"/>
    <property type="project" value="TreeGrafter"/>
</dbReference>
<keyword evidence="1" id="KW-0378">Hydrolase</keyword>
<proteinExistence type="predicted"/>
<dbReference type="STRING" id="10029.G3IPD0"/>
<dbReference type="InterPro" id="IPR045028">
    <property type="entry name" value="DinG/Rad3-like"/>
</dbReference>
<dbReference type="GO" id="GO:0034085">
    <property type="term" value="P:establishment of sister chromatid cohesion"/>
    <property type="evidence" value="ECO:0007669"/>
    <property type="project" value="TreeGrafter"/>
</dbReference>
<gene>
    <name evidence="1" type="ORF">I79_025836</name>
</gene>
<accession>G3IPD0</accession>
<dbReference type="InParanoid" id="G3IPD0"/>